<accession>A0ABQ8TXD5</accession>
<gene>
    <name evidence="5" type="ORF">ANN_01940</name>
</gene>
<protein>
    <recommendedName>
        <fullName evidence="4">HTH CENPB-type domain-containing protein</fullName>
    </recommendedName>
</protein>
<dbReference type="PANTHER" id="PTHR19303">
    <property type="entry name" value="TRANSPOSON"/>
    <property type="match status" value="1"/>
</dbReference>
<dbReference type="InterPro" id="IPR009057">
    <property type="entry name" value="Homeodomain-like_sf"/>
</dbReference>
<keyword evidence="6" id="KW-1185">Reference proteome</keyword>
<evidence type="ECO:0000256" key="3">
    <source>
        <dbReference type="ARBA" id="ARBA00023242"/>
    </source>
</evidence>
<dbReference type="EMBL" id="JAJSOF020000003">
    <property type="protein sequence ID" value="KAJ4450513.1"/>
    <property type="molecule type" value="Genomic_DNA"/>
</dbReference>
<evidence type="ECO:0000313" key="6">
    <source>
        <dbReference type="Proteomes" id="UP001148838"/>
    </source>
</evidence>
<dbReference type="Pfam" id="PF04218">
    <property type="entry name" value="CENP-B_N"/>
    <property type="match status" value="1"/>
</dbReference>
<organism evidence="5 6">
    <name type="scientific">Periplaneta americana</name>
    <name type="common">American cockroach</name>
    <name type="synonym">Blatta americana</name>
    <dbReference type="NCBI Taxonomy" id="6978"/>
    <lineage>
        <taxon>Eukaryota</taxon>
        <taxon>Metazoa</taxon>
        <taxon>Ecdysozoa</taxon>
        <taxon>Arthropoda</taxon>
        <taxon>Hexapoda</taxon>
        <taxon>Insecta</taxon>
        <taxon>Pterygota</taxon>
        <taxon>Neoptera</taxon>
        <taxon>Polyneoptera</taxon>
        <taxon>Dictyoptera</taxon>
        <taxon>Blattodea</taxon>
        <taxon>Blattoidea</taxon>
        <taxon>Blattidae</taxon>
        <taxon>Blattinae</taxon>
        <taxon>Periplaneta</taxon>
    </lineage>
</organism>
<reference evidence="5 6" key="1">
    <citation type="journal article" date="2022" name="Allergy">
        <title>Genome assembly and annotation of Periplaneta americana reveal a comprehensive cockroach allergen profile.</title>
        <authorList>
            <person name="Wang L."/>
            <person name="Xiong Q."/>
            <person name="Saelim N."/>
            <person name="Wang L."/>
            <person name="Nong W."/>
            <person name="Wan A.T."/>
            <person name="Shi M."/>
            <person name="Liu X."/>
            <person name="Cao Q."/>
            <person name="Hui J.H.L."/>
            <person name="Sookrung N."/>
            <person name="Leung T.F."/>
            <person name="Tungtrongchitr A."/>
            <person name="Tsui S.K.W."/>
        </authorList>
    </citation>
    <scope>NUCLEOTIDE SEQUENCE [LARGE SCALE GENOMIC DNA]</scope>
    <source>
        <strain evidence="5">PWHHKU_190912</strain>
    </source>
</reference>
<dbReference type="PROSITE" id="PS51253">
    <property type="entry name" value="HTH_CENPB"/>
    <property type="match status" value="1"/>
</dbReference>
<evidence type="ECO:0000259" key="4">
    <source>
        <dbReference type="PROSITE" id="PS51253"/>
    </source>
</evidence>
<dbReference type="Proteomes" id="UP001148838">
    <property type="component" value="Unassembled WGS sequence"/>
</dbReference>
<sequence length="254" mass="29056">MIEESEKGTSARKIAEIFKCGRTQINGIIKNKDEILKELEEKKKRKRKSVFSNVNDFVYKWFKCARAKKLPVSGHMIQEKALEIAKELNEEKKKLAGSLAKKELPIIRCTGRYGEREKNSVLKKISDENIKIYGFYIETKRKEENRKDWRKCWVYSEGLALGQKTSPPNAARQLSITFKLLYNRRFVCNCGRHLQWSGARDGKTLLSVPEATDPVAGCVGVFIVQLAGRGLLSLRSALLCSLLLFWVPRSSKDK</sequence>
<dbReference type="InterPro" id="IPR006600">
    <property type="entry name" value="HTH_CenpB_DNA-bd_dom"/>
</dbReference>
<evidence type="ECO:0000313" key="5">
    <source>
        <dbReference type="EMBL" id="KAJ4450513.1"/>
    </source>
</evidence>
<keyword evidence="2" id="KW-0238">DNA-binding</keyword>
<feature type="domain" description="HTH CENPB-type" evidence="4">
    <location>
        <begin position="42"/>
        <end position="119"/>
    </location>
</feature>
<dbReference type="InterPro" id="IPR007889">
    <property type="entry name" value="HTH_Psq"/>
</dbReference>
<evidence type="ECO:0000256" key="2">
    <source>
        <dbReference type="ARBA" id="ARBA00023125"/>
    </source>
</evidence>
<dbReference type="InterPro" id="IPR050863">
    <property type="entry name" value="CenT-Element_Derived"/>
</dbReference>
<dbReference type="Gene3D" id="1.10.10.60">
    <property type="entry name" value="Homeodomain-like"/>
    <property type="match status" value="2"/>
</dbReference>
<dbReference type="PANTHER" id="PTHR19303:SF73">
    <property type="entry name" value="PROTEIN PDC2"/>
    <property type="match status" value="1"/>
</dbReference>
<comment type="caution">
    <text evidence="5">The sequence shown here is derived from an EMBL/GenBank/DDBJ whole genome shotgun (WGS) entry which is preliminary data.</text>
</comment>
<comment type="subcellular location">
    <subcellularLocation>
        <location evidence="1">Nucleus</location>
    </subcellularLocation>
</comment>
<name>A0ABQ8TXD5_PERAM</name>
<dbReference type="Pfam" id="PF03221">
    <property type="entry name" value="HTH_Tnp_Tc5"/>
    <property type="match status" value="1"/>
</dbReference>
<keyword evidence="3" id="KW-0539">Nucleus</keyword>
<evidence type="ECO:0000256" key="1">
    <source>
        <dbReference type="ARBA" id="ARBA00004123"/>
    </source>
</evidence>
<proteinExistence type="predicted"/>
<dbReference type="SUPFAM" id="SSF46689">
    <property type="entry name" value="Homeodomain-like"/>
    <property type="match status" value="1"/>
</dbReference>